<dbReference type="HOGENOM" id="CLU_1087585_0_0_1"/>
<evidence type="ECO:0008006" key="4">
    <source>
        <dbReference type="Google" id="ProtNLM"/>
    </source>
</evidence>
<keyword evidence="3" id="KW-1185">Reference proteome</keyword>
<evidence type="ECO:0000313" key="3">
    <source>
        <dbReference type="Proteomes" id="UP000011713"/>
    </source>
</evidence>
<keyword evidence="1" id="KW-0732">Signal</keyword>
<dbReference type="VEuPathDB" id="FungiDB:HpaG806802"/>
<dbReference type="EMBL" id="JH598343">
    <property type="status" value="NOT_ANNOTATED_CDS"/>
    <property type="molecule type" value="Genomic_DNA"/>
</dbReference>
<proteinExistence type="predicted"/>
<reference evidence="3" key="1">
    <citation type="journal article" date="2010" name="Science">
        <title>Signatures of adaptation to obligate biotrophy in the Hyaloperonospora arabidopsidis genome.</title>
        <authorList>
            <person name="Baxter L."/>
            <person name="Tripathy S."/>
            <person name="Ishaque N."/>
            <person name="Boot N."/>
            <person name="Cabral A."/>
            <person name="Kemen E."/>
            <person name="Thines M."/>
            <person name="Ah-Fong A."/>
            <person name="Anderson R."/>
            <person name="Badejoko W."/>
            <person name="Bittner-Eddy P."/>
            <person name="Boore J.L."/>
            <person name="Chibucos M.C."/>
            <person name="Coates M."/>
            <person name="Dehal P."/>
            <person name="Delehaunty K."/>
            <person name="Dong S."/>
            <person name="Downton P."/>
            <person name="Dumas B."/>
            <person name="Fabro G."/>
            <person name="Fronick C."/>
            <person name="Fuerstenberg S.I."/>
            <person name="Fulton L."/>
            <person name="Gaulin E."/>
            <person name="Govers F."/>
            <person name="Hughes L."/>
            <person name="Humphray S."/>
            <person name="Jiang R.H."/>
            <person name="Judelson H."/>
            <person name="Kamoun S."/>
            <person name="Kyung K."/>
            <person name="Meijer H."/>
            <person name="Minx P."/>
            <person name="Morris P."/>
            <person name="Nelson J."/>
            <person name="Phuntumart V."/>
            <person name="Qutob D."/>
            <person name="Rehmany A."/>
            <person name="Rougon-Cardoso A."/>
            <person name="Ryden P."/>
            <person name="Torto-Alalibo T."/>
            <person name="Studholme D."/>
            <person name="Wang Y."/>
            <person name="Win J."/>
            <person name="Wood J."/>
            <person name="Clifton S.W."/>
            <person name="Rogers J."/>
            <person name="Van den Ackerveken G."/>
            <person name="Jones J.D."/>
            <person name="McDowell J.M."/>
            <person name="Beynon J."/>
            <person name="Tyler B.M."/>
        </authorList>
    </citation>
    <scope>NUCLEOTIDE SEQUENCE [LARGE SCALE GENOMIC DNA]</scope>
    <source>
        <strain evidence="3">Emoy2</strain>
    </source>
</reference>
<reference evidence="2" key="2">
    <citation type="submission" date="2015-06" db="UniProtKB">
        <authorList>
            <consortium name="EnsemblProtists"/>
        </authorList>
    </citation>
    <scope>IDENTIFICATION</scope>
    <source>
        <strain evidence="2">Emoy2</strain>
    </source>
</reference>
<protein>
    <recommendedName>
        <fullName evidence="4">RxLR effector candidate protein</fullName>
    </recommendedName>
</protein>
<dbReference type="AlphaFoldDB" id="M4BK69"/>
<feature type="signal peptide" evidence="1">
    <location>
        <begin position="1"/>
        <end position="24"/>
    </location>
</feature>
<organism evidence="2 3">
    <name type="scientific">Hyaloperonospora arabidopsidis (strain Emoy2)</name>
    <name type="common">Downy mildew agent</name>
    <name type="synonym">Peronospora arabidopsidis</name>
    <dbReference type="NCBI Taxonomy" id="559515"/>
    <lineage>
        <taxon>Eukaryota</taxon>
        <taxon>Sar</taxon>
        <taxon>Stramenopiles</taxon>
        <taxon>Oomycota</taxon>
        <taxon>Peronosporomycetes</taxon>
        <taxon>Peronosporales</taxon>
        <taxon>Peronosporaceae</taxon>
        <taxon>Hyaloperonospora</taxon>
    </lineage>
</organism>
<accession>M4BK69</accession>
<dbReference type="EnsemblProtists" id="HpaT806802">
    <property type="protein sequence ID" value="HpaP806802"/>
    <property type="gene ID" value="HpaG806802"/>
</dbReference>
<dbReference type="InParanoid" id="M4BK69"/>
<evidence type="ECO:0000313" key="2">
    <source>
        <dbReference type="EnsemblProtists" id="HpaP806802"/>
    </source>
</evidence>
<dbReference type="Proteomes" id="UP000011713">
    <property type="component" value="Unassembled WGS sequence"/>
</dbReference>
<sequence length="256" mass="28971">MRLTTLFVLFVCTSLIIVSDLATAQKALTGPIASESELVTSRVSAAGGVPEARGSFSFSAFFEWLAKIFKSSRLKQLEEKLVPVKSHQDKILYEDIKAKIADLEPYLHNSFLLLDKDFESNKLVELNYYACEIFKSHEFRAVYQKLRSLEGVDEDAAMYNFLYHQFGQKQTAQLLWVGAVSGRGDPKTWARLVEKAQYRIWMGDKIIFNPEHVATYLGLESQHLIGDGKSILNTIATRYWKSIGDDYLRPAATSAK</sequence>
<feature type="chain" id="PRO_5004048752" description="RxLR effector candidate protein" evidence="1">
    <location>
        <begin position="25"/>
        <end position="256"/>
    </location>
</feature>
<name>M4BK69_HYAAE</name>
<evidence type="ECO:0000256" key="1">
    <source>
        <dbReference type="SAM" id="SignalP"/>
    </source>
</evidence>